<evidence type="ECO:0000313" key="3">
    <source>
        <dbReference type="EMBL" id="QKM71405.1"/>
    </source>
</evidence>
<dbReference type="SUPFAM" id="SSF52096">
    <property type="entry name" value="ClpP/crotonase"/>
    <property type="match status" value="1"/>
</dbReference>
<dbReference type="Gene3D" id="3.90.226.10">
    <property type="entry name" value="2-enoyl-CoA Hydratase, Chain A, domain 1"/>
    <property type="match status" value="1"/>
</dbReference>
<evidence type="ECO:0000313" key="4">
    <source>
        <dbReference type="Proteomes" id="UP000005940"/>
    </source>
</evidence>
<dbReference type="InterPro" id="IPR051683">
    <property type="entry name" value="Enoyl-CoA_Hydratase/Isomerase"/>
</dbReference>
<gene>
    <name evidence="3" type="ORF">STSU_005715</name>
</gene>
<comment type="similarity">
    <text evidence="1">Belongs to the enoyl-CoA hydratase/isomerase family.</text>
</comment>
<proteinExistence type="inferred from homology"/>
<dbReference type="PANTHER" id="PTHR42964:SF1">
    <property type="entry name" value="POLYKETIDE BIOSYNTHESIS ENOYL-COA HYDRATASE PKSH-RELATED"/>
    <property type="match status" value="1"/>
</dbReference>
<accession>A0A7G3UQ21</accession>
<organism evidence="3 4">
    <name type="scientific">Streptomyces tsukubensis (strain DSM 42081 / NBRC 108919 / NRRL 18488 / 9993)</name>
    <dbReference type="NCBI Taxonomy" id="1114943"/>
    <lineage>
        <taxon>Bacteria</taxon>
        <taxon>Bacillati</taxon>
        <taxon>Actinomycetota</taxon>
        <taxon>Actinomycetes</taxon>
        <taxon>Kitasatosporales</taxon>
        <taxon>Streptomycetaceae</taxon>
        <taxon>Streptomyces</taxon>
    </lineage>
</organism>
<dbReference type="PANTHER" id="PTHR42964">
    <property type="entry name" value="ENOYL-COA HYDRATASE"/>
    <property type="match status" value="1"/>
</dbReference>
<feature type="compositionally biased region" description="Pro residues" evidence="2">
    <location>
        <begin position="1"/>
        <end position="29"/>
    </location>
</feature>
<dbReference type="AlphaFoldDB" id="A0A7G3UQ21"/>
<name>A0A7G3UQ21_STRT9</name>
<dbReference type="InterPro" id="IPR001753">
    <property type="entry name" value="Enoyl-CoA_hydra/iso"/>
</dbReference>
<evidence type="ECO:0000256" key="1">
    <source>
        <dbReference type="ARBA" id="ARBA00005254"/>
    </source>
</evidence>
<feature type="region of interest" description="Disordered" evidence="2">
    <location>
        <begin position="1"/>
        <end position="34"/>
    </location>
</feature>
<dbReference type="EMBL" id="CP029159">
    <property type="protein sequence ID" value="QKM71405.1"/>
    <property type="molecule type" value="Genomic_DNA"/>
</dbReference>
<protein>
    <submittedName>
        <fullName evidence="3">Enoyl-CoA hydratase/isomerase family protein</fullName>
    </submittedName>
</protein>
<keyword evidence="4" id="KW-1185">Reference proteome</keyword>
<dbReference type="InterPro" id="IPR029045">
    <property type="entry name" value="ClpP/crotonase-like_dom_sf"/>
</dbReference>
<sequence length="269" mass="28449">MADPVSGPPPEPVSGPVPQPPGDPAPLPLPAVSEDGPVLRVDLNPGGGESILGVAALDRLVTLFDTLHERPAVRAVVLSSSGDDFSLGGDRREYQDALDTDPTGTSLRRILDRGHRLCQALENSHAVTIARLHGRVVGQGLALASFCDLRVAADTTRFRLPELGLGMPPAWGGVLGRLISEAGAARIRELMLTSEAFDAGTARELGLLHKVAPYDGLDAAVAAWTRPISRRSAEALTLTKRMFAGYARADRTADIGLLDAHLMAAQLRQ</sequence>
<dbReference type="GO" id="GO:0016853">
    <property type="term" value="F:isomerase activity"/>
    <property type="evidence" value="ECO:0007669"/>
    <property type="project" value="UniProtKB-KW"/>
</dbReference>
<evidence type="ECO:0000256" key="2">
    <source>
        <dbReference type="SAM" id="MobiDB-lite"/>
    </source>
</evidence>
<dbReference type="Pfam" id="PF00378">
    <property type="entry name" value="ECH_1"/>
    <property type="match status" value="1"/>
</dbReference>
<dbReference type="Proteomes" id="UP000005940">
    <property type="component" value="Chromosome"/>
</dbReference>
<reference evidence="3 4" key="1">
    <citation type="journal article" date="2012" name="J. Bacteriol.">
        <title>Draft genome of Streptomyces tsukubaensis NRRL 18488, the producer of the clinically important immunosuppressant tacrolimus (FK506).</title>
        <authorList>
            <person name="Barreiro C."/>
            <person name="Prieto C."/>
            <person name="Sola-Landa A."/>
            <person name="Solera E."/>
            <person name="Martinez-Castro M."/>
            <person name="Perez-Redondo R."/>
            <person name="Garcia-Estrada C."/>
            <person name="Aparicio J.F."/>
            <person name="Fernandez-Martinez L.T."/>
            <person name="Santos-Aberturas J."/>
            <person name="Salehi-Najafabadi Z."/>
            <person name="Rodriguez-Garcia A."/>
            <person name="Tauch A."/>
            <person name="Martin J.F."/>
        </authorList>
    </citation>
    <scope>NUCLEOTIDE SEQUENCE [LARGE SCALE GENOMIC DNA]</scope>
    <source>
        <strain evidence="4">DSM 42081 / NBRC 108919 / NRRL 18488 / 9993</strain>
    </source>
</reference>
<dbReference type="CDD" id="cd06558">
    <property type="entry name" value="crotonase-like"/>
    <property type="match status" value="1"/>
</dbReference>